<sequence>MPPTHPHSHSGAARGTLLHALAFIAALLLGAELLTSPAAAAQTAQLRMPVTSMSDEAGSQAVLIADPVPLPAGATITQLELDLPGGCRLGEGAELTCTDSSFTFTAMIATPHGYSEPAVSATDTGVEVSTAEPAGGGELLVPIFSPAGIDVSDTASKQMLAELVLGNGTAEAPDTAETAGASPSLAPYAEAIERPEQVTVPSDYIYDPDHEQKSLHDYCTWSPDEWGKADFRGPCARHDMCIEVDLDLPRPERKERRKVCDSTFLDHLVQNCDYGYYDAGVKRRGCRVIAGHYYVAVAGKTAIS</sequence>
<dbReference type="InterPro" id="IPR036444">
    <property type="entry name" value="PLipase_A2_dom_sf"/>
</dbReference>
<dbReference type="GO" id="GO:0006644">
    <property type="term" value="P:phospholipid metabolic process"/>
    <property type="evidence" value="ECO:0007669"/>
    <property type="project" value="InterPro"/>
</dbReference>
<name>A0A2N6PGB9_9MICO</name>
<dbReference type="GO" id="GO:0050482">
    <property type="term" value="P:arachidonate secretion"/>
    <property type="evidence" value="ECO:0007669"/>
    <property type="project" value="InterPro"/>
</dbReference>
<evidence type="ECO:0000313" key="2">
    <source>
        <dbReference type="Proteomes" id="UP000235703"/>
    </source>
</evidence>
<evidence type="ECO:0008006" key="3">
    <source>
        <dbReference type="Google" id="ProtNLM"/>
    </source>
</evidence>
<dbReference type="Proteomes" id="UP000235703">
    <property type="component" value="Unassembled WGS sequence"/>
</dbReference>
<dbReference type="EMBL" id="PNFZ01000005">
    <property type="protein sequence ID" value="PMB97730.1"/>
    <property type="molecule type" value="Genomic_DNA"/>
</dbReference>
<protein>
    <recommendedName>
        <fullName evidence="3">Phospholipase</fullName>
    </recommendedName>
</protein>
<dbReference type="OrthoDB" id="290927at2"/>
<dbReference type="GO" id="GO:0004623">
    <property type="term" value="F:phospholipase A2 activity"/>
    <property type="evidence" value="ECO:0007669"/>
    <property type="project" value="InterPro"/>
</dbReference>
<gene>
    <name evidence="1" type="ORF">CJ198_10055</name>
</gene>
<dbReference type="RefSeq" id="WP_102162486.1">
    <property type="nucleotide sequence ID" value="NZ_JALXPL010000040.1"/>
</dbReference>
<dbReference type="SUPFAM" id="SSF48619">
    <property type="entry name" value="Phospholipase A2, PLA2"/>
    <property type="match status" value="1"/>
</dbReference>
<dbReference type="AlphaFoldDB" id="A0A2N6PGB9"/>
<keyword evidence="2" id="KW-1185">Reference proteome</keyword>
<proteinExistence type="predicted"/>
<dbReference type="Pfam" id="PF09056">
    <property type="entry name" value="Phospholip_A2_3"/>
    <property type="match status" value="1"/>
</dbReference>
<accession>A0A2N6PGB9</accession>
<comment type="caution">
    <text evidence="1">The sequence shown here is derived from an EMBL/GenBank/DDBJ whole genome shotgun (WGS) entry which is preliminary data.</text>
</comment>
<organism evidence="1 2">
    <name type="scientific">Brevibacterium luteolum</name>
    <dbReference type="NCBI Taxonomy" id="199591"/>
    <lineage>
        <taxon>Bacteria</taxon>
        <taxon>Bacillati</taxon>
        <taxon>Actinomycetota</taxon>
        <taxon>Actinomycetes</taxon>
        <taxon>Micrococcales</taxon>
        <taxon>Brevibacteriaceae</taxon>
        <taxon>Brevibacterium</taxon>
    </lineage>
</organism>
<dbReference type="InterPro" id="IPR015141">
    <property type="entry name" value="PLipase_A2_prok/fun"/>
</dbReference>
<dbReference type="Gene3D" id="1.20.90.10">
    <property type="entry name" value="Phospholipase A2 domain"/>
    <property type="match status" value="1"/>
</dbReference>
<reference evidence="1 2" key="1">
    <citation type="submission" date="2017-09" db="EMBL/GenBank/DDBJ databases">
        <title>Bacterial strain isolated from the female urinary microbiota.</title>
        <authorList>
            <person name="Thomas-White K."/>
            <person name="Kumar N."/>
            <person name="Forster S."/>
            <person name="Putonti C."/>
            <person name="Lawley T."/>
            <person name="Wolfe A.J."/>
        </authorList>
    </citation>
    <scope>NUCLEOTIDE SEQUENCE [LARGE SCALE GENOMIC DNA]</scope>
    <source>
        <strain evidence="1 2">UMB0680</strain>
    </source>
</reference>
<evidence type="ECO:0000313" key="1">
    <source>
        <dbReference type="EMBL" id="PMB97730.1"/>
    </source>
</evidence>